<dbReference type="GO" id="GO:0033499">
    <property type="term" value="P:galactose catabolic process via UDP-galactose, Leloir pathway"/>
    <property type="evidence" value="ECO:0007669"/>
    <property type="project" value="TreeGrafter"/>
</dbReference>
<dbReference type="EMBL" id="SZWE01000001">
    <property type="protein sequence ID" value="MRU16362.1"/>
    <property type="molecule type" value="Genomic_DNA"/>
</dbReference>
<sequence>MSGEPILVTGGAGYIGSHVCKQLSKVGNLPVVMDNLSVGHADAVKWGPLVTADIRDTTAVEATLRDYGIKRVMHFAAFAYVGESVAHPIAYYDNNVGGMISLLKACGAAGVESLILSSSCATYGIPEHLPISEDTPQNPVNPYGRTKLICEHMLRDAQTAPGLRFAALRYFNAAGADPEGELSERHDPETHVIPLALMAAAGRRAHFDVYGTDYPTPDGSCIRDFIHVEDLARGHVEALAHLDAGKDSFAVNLGTGKGHSVLELVAAIERLTGSRLPVRHRPRRAGDPPVLVADAAKARDLLGFEARSSDLDTLIRDAMPGFVGPMQ</sequence>
<dbReference type="SUPFAM" id="SSF51735">
    <property type="entry name" value="NAD(P)-binding Rossmann-fold domains"/>
    <property type="match status" value="1"/>
</dbReference>
<keyword evidence="7 10" id="KW-0520">NAD</keyword>
<evidence type="ECO:0000256" key="1">
    <source>
        <dbReference type="ARBA" id="ARBA00000083"/>
    </source>
</evidence>
<comment type="pathway">
    <text evidence="3 10">Carbohydrate metabolism; galactose metabolism.</text>
</comment>
<keyword evidence="13" id="KW-1185">Reference proteome</keyword>
<evidence type="ECO:0000256" key="3">
    <source>
        <dbReference type="ARBA" id="ARBA00004947"/>
    </source>
</evidence>
<dbReference type="GO" id="GO:0003978">
    <property type="term" value="F:UDP-glucose 4-epimerase activity"/>
    <property type="evidence" value="ECO:0007669"/>
    <property type="project" value="UniProtKB-UniRule"/>
</dbReference>
<gene>
    <name evidence="12" type="primary">galE</name>
    <name evidence="12" type="ORF">FDP25_13040</name>
</gene>
<dbReference type="NCBIfam" id="TIGR01179">
    <property type="entry name" value="galE"/>
    <property type="match status" value="1"/>
</dbReference>
<comment type="catalytic activity">
    <reaction evidence="1 10">
        <text>UDP-alpha-D-glucose = UDP-alpha-D-galactose</text>
        <dbReference type="Rhea" id="RHEA:22168"/>
        <dbReference type="ChEBI" id="CHEBI:58885"/>
        <dbReference type="ChEBI" id="CHEBI:66914"/>
        <dbReference type="EC" id="5.1.3.2"/>
    </reaction>
</comment>
<dbReference type="RefSeq" id="WP_154152465.1">
    <property type="nucleotide sequence ID" value="NZ_SZWE01000001.1"/>
</dbReference>
<dbReference type="Gene3D" id="3.40.50.720">
    <property type="entry name" value="NAD(P)-binding Rossmann-like Domain"/>
    <property type="match status" value="1"/>
</dbReference>
<dbReference type="InterPro" id="IPR005886">
    <property type="entry name" value="UDP_G4E"/>
</dbReference>
<dbReference type="UniPathway" id="UPA00214"/>
<dbReference type="InterPro" id="IPR036291">
    <property type="entry name" value="NAD(P)-bd_dom_sf"/>
</dbReference>
<name>A0A844CP27_9RHOB</name>
<comment type="caution">
    <text evidence="12">The sequence shown here is derived from an EMBL/GenBank/DDBJ whole genome shotgun (WGS) entry which is preliminary data.</text>
</comment>
<evidence type="ECO:0000256" key="4">
    <source>
        <dbReference type="ARBA" id="ARBA00007637"/>
    </source>
</evidence>
<proteinExistence type="inferred from homology"/>
<evidence type="ECO:0000256" key="9">
    <source>
        <dbReference type="ARBA" id="ARBA00023277"/>
    </source>
</evidence>
<accession>A0A844CP27</accession>
<evidence type="ECO:0000256" key="10">
    <source>
        <dbReference type="RuleBase" id="RU366046"/>
    </source>
</evidence>
<dbReference type="Pfam" id="PF01370">
    <property type="entry name" value="Epimerase"/>
    <property type="match status" value="1"/>
</dbReference>
<evidence type="ECO:0000256" key="8">
    <source>
        <dbReference type="ARBA" id="ARBA00023235"/>
    </source>
</evidence>
<dbReference type="InterPro" id="IPR001509">
    <property type="entry name" value="Epimerase_deHydtase"/>
</dbReference>
<evidence type="ECO:0000256" key="7">
    <source>
        <dbReference type="ARBA" id="ARBA00023027"/>
    </source>
</evidence>
<comment type="cofactor">
    <cofactor evidence="2 10">
        <name>NAD(+)</name>
        <dbReference type="ChEBI" id="CHEBI:57540"/>
    </cofactor>
</comment>
<evidence type="ECO:0000256" key="6">
    <source>
        <dbReference type="ARBA" id="ARBA00018569"/>
    </source>
</evidence>
<comment type="similarity">
    <text evidence="4 10">Belongs to the NAD(P)-dependent epimerase/dehydratase family.</text>
</comment>
<evidence type="ECO:0000313" key="13">
    <source>
        <dbReference type="Proteomes" id="UP000564704"/>
    </source>
</evidence>
<dbReference type="EC" id="5.1.3.2" evidence="5 10"/>
<evidence type="ECO:0000259" key="11">
    <source>
        <dbReference type="Pfam" id="PF01370"/>
    </source>
</evidence>
<dbReference type="OrthoDB" id="9801785at2"/>
<keyword evidence="9 10" id="KW-0119">Carbohydrate metabolism</keyword>
<dbReference type="PANTHER" id="PTHR43725:SF53">
    <property type="entry name" value="UDP-ARABINOSE 4-EPIMERASE 1"/>
    <property type="match status" value="1"/>
</dbReference>
<dbReference type="PANTHER" id="PTHR43725">
    <property type="entry name" value="UDP-GLUCOSE 4-EPIMERASE"/>
    <property type="match status" value="1"/>
</dbReference>
<dbReference type="Proteomes" id="UP000564704">
    <property type="component" value="Unassembled WGS sequence"/>
</dbReference>
<feature type="domain" description="NAD-dependent epimerase/dehydratase" evidence="11">
    <location>
        <begin position="6"/>
        <end position="254"/>
    </location>
</feature>
<protein>
    <recommendedName>
        <fullName evidence="6 10">UDP-glucose 4-epimerase</fullName>
        <ecNumber evidence="5 10">5.1.3.2</ecNumber>
    </recommendedName>
</protein>
<dbReference type="Gene3D" id="3.90.25.10">
    <property type="entry name" value="UDP-galactose 4-epimerase, domain 1"/>
    <property type="match status" value="1"/>
</dbReference>
<evidence type="ECO:0000256" key="2">
    <source>
        <dbReference type="ARBA" id="ARBA00001911"/>
    </source>
</evidence>
<comment type="subunit">
    <text evidence="10">Homodimer.</text>
</comment>
<reference evidence="12 13" key="1">
    <citation type="submission" date="2019-05" db="EMBL/GenBank/DDBJ databases">
        <title>Roseovarius bejariae sp. nov., a moderately halophylic bacterium isolated from a saline soil in Rambla Salada (Murcia).</title>
        <authorList>
            <person name="Castro D.J."/>
            <person name="Gomez-Altuve A."/>
            <person name="Reina J.C."/>
            <person name="Rodriguez M."/>
            <person name="Sampedro I."/>
            <person name="Llamas I."/>
            <person name="Martinez-Checa F."/>
        </authorList>
    </citation>
    <scope>NUCLEOTIDE SEQUENCE [LARGE SCALE GENOMIC DNA]</scope>
    <source>
        <strain evidence="12 13">A21</strain>
    </source>
</reference>
<keyword evidence="8 10" id="KW-0413">Isomerase</keyword>
<dbReference type="AlphaFoldDB" id="A0A844CP27"/>
<organism evidence="12 13">
    <name type="scientific">Roseovarius bejariae</name>
    <dbReference type="NCBI Taxonomy" id="2576383"/>
    <lineage>
        <taxon>Bacteria</taxon>
        <taxon>Pseudomonadati</taxon>
        <taxon>Pseudomonadota</taxon>
        <taxon>Alphaproteobacteria</taxon>
        <taxon>Rhodobacterales</taxon>
        <taxon>Roseobacteraceae</taxon>
        <taxon>Roseovarius</taxon>
    </lineage>
</organism>
<dbReference type="CDD" id="cd05247">
    <property type="entry name" value="UDP_G4E_1_SDR_e"/>
    <property type="match status" value="1"/>
</dbReference>
<evidence type="ECO:0000313" key="12">
    <source>
        <dbReference type="EMBL" id="MRU16362.1"/>
    </source>
</evidence>
<evidence type="ECO:0000256" key="5">
    <source>
        <dbReference type="ARBA" id="ARBA00013189"/>
    </source>
</evidence>